<proteinExistence type="predicted"/>
<gene>
    <name evidence="2" type="ORF">MM415B02554_0004</name>
    <name evidence="1" type="ORF">TM448A00527_0009</name>
</gene>
<accession>A0A6H1ZFW5</accession>
<dbReference type="EMBL" id="MT144022">
    <property type="protein sequence ID" value="QJA46803.1"/>
    <property type="molecule type" value="Genomic_DNA"/>
</dbReference>
<name>A0A6H1ZFW5_9ZZZZ</name>
<dbReference type="AlphaFoldDB" id="A0A6H1ZFW5"/>
<protein>
    <submittedName>
        <fullName evidence="1">Uncharacterized protein</fullName>
    </submittedName>
</protein>
<organism evidence="1">
    <name type="scientific">viral metagenome</name>
    <dbReference type="NCBI Taxonomy" id="1070528"/>
    <lineage>
        <taxon>unclassified sequences</taxon>
        <taxon>metagenomes</taxon>
        <taxon>organismal metagenomes</taxon>
    </lineage>
</organism>
<evidence type="ECO:0000313" key="2">
    <source>
        <dbReference type="EMBL" id="QJA89447.1"/>
    </source>
</evidence>
<sequence>MVPEIKTLFQLYGKDKILKKVLEATEELRKAVKVKEDTVKLSAKAQKLKERCISFGPSGPKWAAIISDIIEEDIMIKDMNTSYPFIKFAAIVPQSKYESHGYAPGRILFMVLVTGDKDFPDFVKGIKSDGTFGGNIRPVQRFCVIPSDEFIKDAVSAIFATLRDDKIDLF</sequence>
<evidence type="ECO:0000313" key="1">
    <source>
        <dbReference type="EMBL" id="QJA46803.1"/>
    </source>
</evidence>
<dbReference type="EMBL" id="MT142846">
    <property type="protein sequence ID" value="QJA89447.1"/>
    <property type="molecule type" value="Genomic_DNA"/>
</dbReference>
<reference evidence="1" key="1">
    <citation type="submission" date="2020-03" db="EMBL/GenBank/DDBJ databases">
        <title>The deep terrestrial virosphere.</title>
        <authorList>
            <person name="Holmfeldt K."/>
            <person name="Nilsson E."/>
            <person name="Simone D."/>
            <person name="Lopez-Fernandez M."/>
            <person name="Wu X."/>
            <person name="de Brujin I."/>
            <person name="Lundin D."/>
            <person name="Andersson A."/>
            <person name="Bertilsson S."/>
            <person name="Dopson M."/>
        </authorList>
    </citation>
    <scope>NUCLEOTIDE SEQUENCE</scope>
    <source>
        <strain evidence="2">MM415B02554</strain>
        <strain evidence="1">TM448A00527</strain>
    </source>
</reference>